<keyword evidence="5 7" id="KW-0472">Membrane</keyword>
<feature type="transmembrane region" description="Helical" evidence="7">
    <location>
        <begin position="187"/>
        <end position="205"/>
    </location>
</feature>
<evidence type="ECO:0000256" key="7">
    <source>
        <dbReference type="SAM" id="Phobius"/>
    </source>
</evidence>
<dbReference type="Pfam" id="PF02653">
    <property type="entry name" value="BPD_transp_2"/>
    <property type="match status" value="1"/>
</dbReference>
<comment type="subcellular location">
    <subcellularLocation>
        <location evidence="1">Cell membrane</location>
        <topology evidence="1">Multi-pass membrane protein</topology>
    </subcellularLocation>
</comment>
<evidence type="ECO:0000256" key="1">
    <source>
        <dbReference type="ARBA" id="ARBA00004651"/>
    </source>
</evidence>
<feature type="transmembrane region" description="Helical" evidence="7">
    <location>
        <begin position="155"/>
        <end position="178"/>
    </location>
</feature>
<evidence type="ECO:0000256" key="3">
    <source>
        <dbReference type="ARBA" id="ARBA00022692"/>
    </source>
</evidence>
<keyword evidence="3 7" id="KW-0812">Transmembrane</keyword>
<feature type="compositionally biased region" description="Low complexity" evidence="6">
    <location>
        <begin position="19"/>
        <end position="31"/>
    </location>
</feature>
<feature type="transmembrane region" description="Helical" evidence="7">
    <location>
        <begin position="99"/>
        <end position="121"/>
    </location>
</feature>
<sequence length="401" mass="41601">MVDPDRPPAKDAPSPAPDAPASDAPAKAAPTVPVVAERGAPPPPTGLLGFLVRHQAIVVPLIAVVLAFAIGAILIRAQGFNPTYAYQRLFTHSFLTESGLLATLQKTTPLILVGLAVAIPLKVGLFNIGGQGQLMAGGIGAAWVGYAMRDLPAPLLVIVAVVVAVLFGAMWASIAALLKTTRGVHEVISTIMLNSIAVGIIDWLINGGPLSDPGQPFPASHAVPEAARLDPFGVIPWGLPVALILAVAVAWMLGRTTLGFELQTVGRNKFAAGYAGISTTRTTLIAMAMSGALAGLAGAFELLQIEPWRYQNGIAGSLGFDGITIALLARGNPLGTIPAAILVGAMRAGAPTLQFELGIRPEVVDVLLAITLLMVSLPVIAKWIFRRHTVKQTQLAGSWGA</sequence>
<dbReference type="RefSeq" id="WP_147062962.1">
    <property type="nucleotide sequence ID" value="NZ_BAABDN010000001.1"/>
</dbReference>
<reference evidence="8 9" key="1">
    <citation type="submission" date="2019-07" db="EMBL/GenBank/DDBJ databases">
        <title>Whole genome shotgun sequence of Knoellia locipacati NBRC 109775.</title>
        <authorList>
            <person name="Hosoyama A."/>
            <person name="Uohara A."/>
            <person name="Ohji S."/>
            <person name="Ichikawa N."/>
        </authorList>
    </citation>
    <scope>NUCLEOTIDE SEQUENCE [LARGE SCALE GENOMIC DNA]</scope>
    <source>
        <strain evidence="8 9">NBRC 109775</strain>
    </source>
</reference>
<feature type="transmembrane region" description="Helical" evidence="7">
    <location>
        <begin position="366"/>
        <end position="385"/>
    </location>
</feature>
<dbReference type="AlphaFoldDB" id="A0A512SYW6"/>
<accession>A0A512SYW6</accession>
<dbReference type="InterPro" id="IPR001851">
    <property type="entry name" value="ABC_transp_permease"/>
</dbReference>
<evidence type="ECO:0000256" key="4">
    <source>
        <dbReference type="ARBA" id="ARBA00022989"/>
    </source>
</evidence>
<evidence type="ECO:0000256" key="2">
    <source>
        <dbReference type="ARBA" id="ARBA00022475"/>
    </source>
</evidence>
<proteinExistence type="predicted"/>
<dbReference type="PANTHER" id="PTHR47089">
    <property type="entry name" value="ABC TRANSPORTER, PERMEASE PROTEIN"/>
    <property type="match status" value="1"/>
</dbReference>
<dbReference type="OrthoDB" id="45037at2"/>
<keyword evidence="2" id="KW-1003">Cell membrane</keyword>
<organism evidence="8 9">
    <name type="scientific">Knoellia locipacati</name>
    <dbReference type="NCBI Taxonomy" id="882824"/>
    <lineage>
        <taxon>Bacteria</taxon>
        <taxon>Bacillati</taxon>
        <taxon>Actinomycetota</taxon>
        <taxon>Actinomycetes</taxon>
        <taxon>Micrococcales</taxon>
        <taxon>Intrasporangiaceae</taxon>
        <taxon>Knoellia</taxon>
    </lineage>
</organism>
<dbReference type="EMBL" id="BKBA01000003">
    <property type="protein sequence ID" value="GEQ13122.1"/>
    <property type="molecule type" value="Genomic_DNA"/>
</dbReference>
<comment type="caution">
    <text evidence="8">The sequence shown here is derived from an EMBL/GenBank/DDBJ whole genome shotgun (WGS) entry which is preliminary data.</text>
</comment>
<dbReference type="GO" id="GO:0005886">
    <property type="term" value="C:plasma membrane"/>
    <property type="evidence" value="ECO:0007669"/>
    <property type="project" value="UniProtKB-SubCell"/>
</dbReference>
<keyword evidence="9" id="KW-1185">Reference proteome</keyword>
<evidence type="ECO:0000256" key="5">
    <source>
        <dbReference type="ARBA" id="ARBA00023136"/>
    </source>
</evidence>
<keyword evidence="4 7" id="KW-1133">Transmembrane helix</keyword>
<evidence type="ECO:0000313" key="8">
    <source>
        <dbReference type="EMBL" id="GEQ13122.1"/>
    </source>
</evidence>
<feature type="transmembrane region" description="Helical" evidence="7">
    <location>
        <begin position="234"/>
        <end position="253"/>
    </location>
</feature>
<evidence type="ECO:0000256" key="6">
    <source>
        <dbReference type="SAM" id="MobiDB-lite"/>
    </source>
</evidence>
<name>A0A512SYW6_9MICO</name>
<evidence type="ECO:0000313" key="9">
    <source>
        <dbReference type="Proteomes" id="UP000321793"/>
    </source>
</evidence>
<protein>
    <submittedName>
        <fullName evidence="8">ABC transporter permease</fullName>
    </submittedName>
</protein>
<feature type="transmembrane region" description="Helical" evidence="7">
    <location>
        <begin position="274"/>
        <end position="300"/>
    </location>
</feature>
<gene>
    <name evidence="8" type="ORF">KLO01_11690</name>
</gene>
<feature type="region of interest" description="Disordered" evidence="6">
    <location>
        <begin position="1"/>
        <end position="31"/>
    </location>
</feature>
<feature type="transmembrane region" description="Helical" evidence="7">
    <location>
        <begin position="57"/>
        <end position="79"/>
    </location>
</feature>
<dbReference type="Proteomes" id="UP000321793">
    <property type="component" value="Unassembled WGS sequence"/>
</dbReference>
<feature type="transmembrane region" description="Helical" evidence="7">
    <location>
        <begin position="133"/>
        <end position="149"/>
    </location>
</feature>
<dbReference type="PANTHER" id="PTHR47089:SF1">
    <property type="entry name" value="GUANOSINE ABC TRANSPORTER PERMEASE PROTEIN NUPP"/>
    <property type="match status" value="1"/>
</dbReference>
<dbReference type="GO" id="GO:0022857">
    <property type="term" value="F:transmembrane transporter activity"/>
    <property type="evidence" value="ECO:0007669"/>
    <property type="project" value="InterPro"/>
</dbReference>
<dbReference type="CDD" id="cd06580">
    <property type="entry name" value="TM_PBP1_transp_TpRbsC_like"/>
    <property type="match status" value="1"/>
</dbReference>